<keyword evidence="7 12" id="KW-0798">TonB box</keyword>
<evidence type="ECO:0000256" key="5">
    <source>
        <dbReference type="ARBA" id="ARBA00022692"/>
    </source>
</evidence>
<dbReference type="GO" id="GO:0009279">
    <property type="term" value="C:cell outer membrane"/>
    <property type="evidence" value="ECO:0007669"/>
    <property type="project" value="UniProtKB-SubCell"/>
</dbReference>
<evidence type="ECO:0000256" key="2">
    <source>
        <dbReference type="ARBA" id="ARBA00008143"/>
    </source>
</evidence>
<dbReference type="InParanoid" id="A0A1B4XI11"/>
<evidence type="ECO:0000256" key="7">
    <source>
        <dbReference type="ARBA" id="ARBA00023077"/>
    </source>
</evidence>
<evidence type="ECO:0000256" key="6">
    <source>
        <dbReference type="ARBA" id="ARBA00022729"/>
    </source>
</evidence>
<dbReference type="CDD" id="cd01347">
    <property type="entry name" value="ligand_gated_channel"/>
    <property type="match status" value="1"/>
</dbReference>
<feature type="domain" description="TonB-dependent receptor plug" evidence="14">
    <location>
        <begin position="38"/>
        <end position="149"/>
    </location>
</feature>
<dbReference type="InterPro" id="IPR000531">
    <property type="entry name" value="Beta-barrel_TonB"/>
</dbReference>
<evidence type="ECO:0000256" key="3">
    <source>
        <dbReference type="ARBA" id="ARBA00022448"/>
    </source>
</evidence>
<dbReference type="GO" id="GO:0044718">
    <property type="term" value="P:siderophore transmembrane transport"/>
    <property type="evidence" value="ECO:0007669"/>
    <property type="project" value="TreeGrafter"/>
</dbReference>
<keyword evidence="10 11" id="KW-0998">Cell outer membrane</keyword>
<dbReference type="Pfam" id="PF00593">
    <property type="entry name" value="TonB_dep_Rec_b-barrel"/>
    <property type="match status" value="1"/>
</dbReference>
<dbReference type="InterPro" id="IPR037066">
    <property type="entry name" value="Plug_dom_sf"/>
</dbReference>
<keyword evidence="8 11" id="KW-0472">Membrane</keyword>
<dbReference type="RefSeq" id="WP_096361179.1">
    <property type="nucleotide sequence ID" value="NZ_AP014879.1"/>
</dbReference>
<sequence>MGLVMGSAIAATRDLTTLPIEQLLTLEVYSASKFPQKISEAPSAVTIITAADIKAYGYRTLADILRSIRGLYVTNDRNYMYLGARGFGRPGDYNSRILMLVDGYRINDNVYDGALVDTGFPVDVDLIERVEFVPGPGSAIYGNNAFFGVINVITRGGKDVQGLELSAETGNAGTRKGRVTYGRSNPDGLSYLLSATNFDSDGENLFYPEFDTPAQNNGVAVNLDHDRHQSLFTKISSGAFLFTGGHAERTKGIPTASYDQVFNDPRSHTVDMQTFANLQFEDDLVSGLNLLARLFYGRYEYRGDYVYDYPPVTLNRDETVGQWWGTEFKFMSHAWSGHKLVLGAEYQRDTRQEQSNFDVDPAAAYLDDRRHGSRAGVYVEDEISLRENLLLNAGLRHDRQTGVSGQNNPRLALVYRMTEPTTLKAIYGTAFRAPNTFERYYLANPGQYKLNPDLRPEEIATYELVLEHHLDSNSRLTLSAYDYRIDDLITLTTDPSDGTLVYQNLDKVEARGIELEAEQARGSGLRWRASYALQRAEDAISGMVLTNSPRHLAKLNLTAPLPATAWRGGLEWQYTDRRRTLSGGETSPYALTNLTLTSGQLAKGLEISASLYNLLDRTCADPGGEEHLQDVIPQDGRGWRMKLNYRY</sequence>
<evidence type="ECO:0000256" key="8">
    <source>
        <dbReference type="ARBA" id="ARBA00023136"/>
    </source>
</evidence>
<evidence type="ECO:0000256" key="1">
    <source>
        <dbReference type="ARBA" id="ARBA00004571"/>
    </source>
</evidence>
<evidence type="ECO:0000256" key="10">
    <source>
        <dbReference type="ARBA" id="ARBA00023237"/>
    </source>
</evidence>
<dbReference type="FunCoup" id="A0A1B4XI11">
    <property type="interactions" value="84"/>
</dbReference>
<dbReference type="Proteomes" id="UP000243180">
    <property type="component" value="Chromosome"/>
</dbReference>
<evidence type="ECO:0000259" key="14">
    <source>
        <dbReference type="Pfam" id="PF07715"/>
    </source>
</evidence>
<keyword evidence="3 11" id="KW-0813">Transport</keyword>
<dbReference type="PANTHER" id="PTHR30069:SF29">
    <property type="entry name" value="HEMOGLOBIN AND HEMOGLOBIN-HAPTOGLOBIN-BINDING PROTEIN 1-RELATED"/>
    <property type="match status" value="1"/>
</dbReference>
<keyword evidence="16" id="KW-1185">Reference proteome</keyword>
<evidence type="ECO:0000256" key="9">
    <source>
        <dbReference type="ARBA" id="ARBA00023170"/>
    </source>
</evidence>
<dbReference type="AlphaFoldDB" id="A0A1B4XI11"/>
<dbReference type="OrthoDB" id="9815954at2"/>
<keyword evidence="6" id="KW-0732">Signal</keyword>
<dbReference type="Gene3D" id="2.170.130.10">
    <property type="entry name" value="TonB-dependent receptor, plug domain"/>
    <property type="match status" value="1"/>
</dbReference>
<evidence type="ECO:0000259" key="13">
    <source>
        <dbReference type="Pfam" id="PF00593"/>
    </source>
</evidence>
<proteinExistence type="inferred from homology"/>
<dbReference type="InterPro" id="IPR039426">
    <property type="entry name" value="TonB-dep_rcpt-like"/>
</dbReference>
<dbReference type="SUPFAM" id="SSF56935">
    <property type="entry name" value="Porins"/>
    <property type="match status" value="1"/>
</dbReference>
<dbReference type="GO" id="GO:0015344">
    <property type="term" value="F:siderophore uptake transmembrane transporter activity"/>
    <property type="evidence" value="ECO:0007669"/>
    <property type="project" value="TreeGrafter"/>
</dbReference>
<comment type="subcellular location">
    <subcellularLocation>
        <location evidence="1 11">Cell outer membrane</location>
        <topology evidence="1 11">Multi-pass membrane protein</topology>
    </subcellularLocation>
</comment>
<evidence type="ECO:0000313" key="15">
    <source>
        <dbReference type="EMBL" id="BAV34437.1"/>
    </source>
</evidence>
<organism evidence="15 16">
    <name type="scientific">Sulfuricaulis limicola</name>
    <dbReference type="NCBI Taxonomy" id="1620215"/>
    <lineage>
        <taxon>Bacteria</taxon>
        <taxon>Pseudomonadati</taxon>
        <taxon>Pseudomonadota</taxon>
        <taxon>Gammaproteobacteria</taxon>
        <taxon>Acidiferrobacterales</taxon>
        <taxon>Acidiferrobacteraceae</taxon>
        <taxon>Sulfuricaulis</taxon>
    </lineage>
</organism>
<dbReference type="PANTHER" id="PTHR30069">
    <property type="entry name" value="TONB-DEPENDENT OUTER MEMBRANE RECEPTOR"/>
    <property type="match status" value="1"/>
</dbReference>
<protein>
    <submittedName>
        <fullName evidence="15">TonB-dependent receptor</fullName>
    </submittedName>
</protein>
<comment type="similarity">
    <text evidence="2">Belongs to the TonB-dependent receptor family. Hemoglobin/haptoglobin binding protein subfamily.</text>
</comment>
<keyword evidence="9 15" id="KW-0675">Receptor</keyword>
<dbReference type="Gene3D" id="2.40.170.20">
    <property type="entry name" value="TonB-dependent receptor, beta-barrel domain"/>
    <property type="match status" value="1"/>
</dbReference>
<name>A0A1B4XI11_9GAMM</name>
<keyword evidence="4 11" id="KW-1134">Transmembrane beta strand</keyword>
<gene>
    <name evidence="15" type="ORF">SCL_2148</name>
</gene>
<reference evidence="15 16" key="1">
    <citation type="submission" date="2015-05" db="EMBL/GenBank/DDBJ databases">
        <title>Complete genome sequence of a sulfur-oxidizing gammaproteobacterium strain HA5.</title>
        <authorList>
            <person name="Miura A."/>
            <person name="Kojima H."/>
            <person name="Fukui M."/>
        </authorList>
    </citation>
    <scope>NUCLEOTIDE SEQUENCE [LARGE SCALE GENOMIC DNA]</scope>
    <source>
        <strain evidence="15 16">HA5</strain>
    </source>
</reference>
<dbReference type="PROSITE" id="PS52016">
    <property type="entry name" value="TONB_DEPENDENT_REC_3"/>
    <property type="match status" value="1"/>
</dbReference>
<accession>A0A1B4XI11</accession>
<evidence type="ECO:0000313" key="16">
    <source>
        <dbReference type="Proteomes" id="UP000243180"/>
    </source>
</evidence>
<evidence type="ECO:0000256" key="12">
    <source>
        <dbReference type="RuleBase" id="RU003357"/>
    </source>
</evidence>
<dbReference type="KEGG" id="slim:SCL_2148"/>
<dbReference type="EMBL" id="AP014879">
    <property type="protein sequence ID" value="BAV34437.1"/>
    <property type="molecule type" value="Genomic_DNA"/>
</dbReference>
<dbReference type="Pfam" id="PF07715">
    <property type="entry name" value="Plug"/>
    <property type="match status" value="1"/>
</dbReference>
<keyword evidence="5 11" id="KW-0812">Transmembrane</keyword>
<dbReference type="InterPro" id="IPR036942">
    <property type="entry name" value="Beta-barrel_TonB_sf"/>
</dbReference>
<dbReference type="InterPro" id="IPR012910">
    <property type="entry name" value="Plug_dom"/>
</dbReference>
<feature type="domain" description="TonB-dependent receptor-like beta-barrel" evidence="13">
    <location>
        <begin position="227"/>
        <end position="614"/>
    </location>
</feature>
<evidence type="ECO:0000256" key="4">
    <source>
        <dbReference type="ARBA" id="ARBA00022452"/>
    </source>
</evidence>
<evidence type="ECO:0000256" key="11">
    <source>
        <dbReference type="PROSITE-ProRule" id="PRU01360"/>
    </source>
</evidence>